<dbReference type="InterPro" id="IPR008147">
    <property type="entry name" value="Gln_synt_N"/>
</dbReference>
<dbReference type="PROSITE" id="PS51986">
    <property type="entry name" value="GS_BETA_GRASP"/>
    <property type="match status" value="1"/>
</dbReference>
<evidence type="ECO:0000256" key="6">
    <source>
        <dbReference type="PROSITE-ProRule" id="PRU01330"/>
    </source>
</evidence>
<dbReference type="PANTHER" id="PTHR43785">
    <property type="entry name" value="GAMMA-GLUTAMYLPUTRESCINE SYNTHETASE"/>
    <property type="match status" value="1"/>
</dbReference>
<dbReference type="PROSITE" id="PS51987">
    <property type="entry name" value="GS_CATALYTIC"/>
    <property type="match status" value="1"/>
</dbReference>
<keyword evidence="4" id="KW-0067">ATP-binding</keyword>
<comment type="similarity">
    <text evidence="6 7">Belongs to the glutamine synthetase family.</text>
</comment>
<dbReference type="Pfam" id="PF00120">
    <property type="entry name" value="Gln-synt_C"/>
    <property type="match status" value="1"/>
</dbReference>
<keyword evidence="2" id="KW-0436">Ligase</keyword>
<proteinExistence type="inferred from homology"/>
<gene>
    <name evidence="10" type="ORF">GCM10007350_32680</name>
</gene>
<evidence type="ECO:0000256" key="4">
    <source>
        <dbReference type="ARBA" id="ARBA00022840"/>
    </source>
</evidence>
<dbReference type="PANTHER" id="PTHR43785:SF3">
    <property type="entry name" value="GS CATALYTIC DOMAIN-CONTAINING PROTEIN"/>
    <property type="match status" value="1"/>
</dbReference>
<evidence type="ECO:0000259" key="8">
    <source>
        <dbReference type="PROSITE" id="PS51986"/>
    </source>
</evidence>
<dbReference type="Gene3D" id="3.30.590.10">
    <property type="entry name" value="Glutamine synthetase/guanido kinase, catalytic domain"/>
    <property type="match status" value="1"/>
</dbReference>
<evidence type="ECO:0000256" key="3">
    <source>
        <dbReference type="ARBA" id="ARBA00022741"/>
    </source>
</evidence>
<comment type="caution">
    <text evidence="10">The sequence shown here is derived from an EMBL/GenBank/DDBJ whole genome shotgun (WGS) entry which is preliminary data.</text>
</comment>
<reference evidence="11" key="1">
    <citation type="journal article" date="2019" name="Int. J. Syst. Evol. Microbiol.">
        <title>The Global Catalogue of Microorganisms (GCM) 10K type strain sequencing project: providing services to taxonomists for standard genome sequencing and annotation.</title>
        <authorList>
            <consortium name="The Broad Institute Genomics Platform"/>
            <consortium name="The Broad Institute Genome Sequencing Center for Infectious Disease"/>
            <person name="Wu L."/>
            <person name="Ma J."/>
        </authorList>
    </citation>
    <scope>NUCLEOTIDE SEQUENCE [LARGE SCALE GENOMIC DNA]</scope>
    <source>
        <strain evidence="11">KCTC 23701</strain>
    </source>
</reference>
<organism evidence="10 11">
    <name type="scientific">Jeongeupia chitinilytica</name>
    <dbReference type="NCBI Taxonomy" id="1041641"/>
    <lineage>
        <taxon>Bacteria</taxon>
        <taxon>Pseudomonadati</taxon>
        <taxon>Pseudomonadota</taxon>
        <taxon>Betaproteobacteria</taxon>
        <taxon>Neisseriales</taxon>
        <taxon>Chitinibacteraceae</taxon>
        <taxon>Jeongeupia</taxon>
    </lineage>
</organism>
<keyword evidence="5" id="KW-0460">Magnesium</keyword>
<dbReference type="PROSITE" id="PS00181">
    <property type="entry name" value="GLNA_ATP"/>
    <property type="match status" value="1"/>
</dbReference>
<dbReference type="InterPro" id="IPR014746">
    <property type="entry name" value="Gln_synth/guanido_kin_cat_dom"/>
</dbReference>
<dbReference type="InterPro" id="IPR008146">
    <property type="entry name" value="Gln_synth_cat_dom"/>
</dbReference>
<dbReference type="RefSeq" id="WP_189461982.1">
    <property type="nucleotide sequence ID" value="NZ_BMYO01000009.1"/>
</dbReference>
<dbReference type="Proteomes" id="UP000604737">
    <property type="component" value="Unassembled WGS sequence"/>
</dbReference>
<evidence type="ECO:0000259" key="9">
    <source>
        <dbReference type="PROSITE" id="PS51987"/>
    </source>
</evidence>
<dbReference type="InterPro" id="IPR027303">
    <property type="entry name" value="Gln_synth_gly_rich_site"/>
</dbReference>
<dbReference type="SUPFAM" id="SSF54368">
    <property type="entry name" value="Glutamine synthetase, N-terminal domain"/>
    <property type="match status" value="1"/>
</dbReference>
<accession>A0ABQ3H391</accession>
<evidence type="ECO:0000256" key="2">
    <source>
        <dbReference type="ARBA" id="ARBA00022598"/>
    </source>
</evidence>
<evidence type="ECO:0000256" key="1">
    <source>
        <dbReference type="ARBA" id="ARBA00001946"/>
    </source>
</evidence>
<evidence type="ECO:0000256" key="7">
    <source>
        <dbReference type="RuleBase" id="RU000384"/>
    </source>
</evidence>
<name>A0ABQ3H391_9NEIS</name>
<evidence type="ECO:0000313" key="10">
    <source>
        <dbReference type="EMBL" id="GHD68061.1"/>
    </source>
</evidence>
<sequence length="442" mass="49567">MSTLSDWLREYRITEVECITPDFTGIARGKIVPREKFSEDEGMRLPQVVLVQTVTGEYAENITPATDPDMVLMPDPASIRLVPWAKDPVAQVIHDCFYHDGRPVEISPRYVLRRVLQLFEARGLVPVVAPEMEFYIVDVNRDPDVPLQPPVGRTGRPETGRKAYSIDAVNEYDDLFEDVYDYCDAQHLQIDTLIHEVGACQMEINFLHGNALDLADQVFLFKRTVREAAIRHNMYATFMAKPMENEPGSAMHIHMSLVDKQTGANVLSNDDGSPSPLFHHCIGGMQRYFPRLIALFAPYVNSYRRLVRHTAAPINVQWGFDNRTCGIRVPHSTPQARRIENRLPGVDCNPYLALAGTLAAAYLGIVEQLDPTPALSGNAYGLPFAFPHGLDDAIDTLGRDPAIAGVLGAEFIAAYCAVKQAEYLEYARVISPWERRHLLLHV</sequence>
<evidence type="ECO:0000313" key="11">
    <source>
        <dbReference type="Proteomes" id="UP000604737"/>
    </source>
</evidence>
<feature type="domain" description="GS beta-grasp" evidence="8">
    <location>
        <begin position="14"/>
        <end position="101"/>
    </location>
</feature>
<dbReference type="Gene3D" id="3.10.20.70">
    <property type="entry name" value="Glutamine synthetase, N-terminal domain"/>
    <property type="match status" value="1"/>
</dbReference>
<comment type="cofactor">
    <cofactor evidence="1">
        <name>Mg(2+)</name>
        <dbReference type="ChEBI" id="CHEBI:18420"/>
    </cofactor>
</comment>
<dbReference type="InterPro" id="IPR036651">
    <property type="entry name" value="Gln_synt_N_sf"/>
</dbReference>
<dbReference type="EMBL" id="BMYO01000009">
    <property type="protein sequence ID" value="GHD68061.1"/>
    <property type="molecule type" value="Genomic_DNA"/>
</dbReference>
<protein>
    <submittedName>
        <fullName evidence="10">Glutamine synthetase</fullName>
    </submittedName>
</protein>
<feature type="domain" description="GS catalytic" evidence="9">
    <location>
        <begin position="108"/>
        <end position="442"/>
    </location>
</feature>
<dbReference type="SMART" id="SM01230">
    <property type="entry name" value="Gln-synt_C"/>
    <property type="match status" value="1"/>
</dbReference>
<keyword evidence="3" id="KW-0547">Nucleotide-binding</keyword>
<dbReference type="SUPFAM" id="SSF55931">
    <property type="entry name" value="Glutamine synthetase/guanido kinase"/>
    <property type="match status" value="1"/>
</dbReference>
<keyword evidence="11" id="KW-1185">Reference proteome</keyword>
<evidence type="ECO:0000256" key="5">
    <source>
        <dbReference type="ARBA" id="ARBA00022842"/>
    </source>
</evidence>